<feature type="transmembrane region" description="Helical" evidence="1">
    <location>
        <begin position="39"/>
        <end position="58"/>
    </location>
</feature>
<proteinExistence type="predicted"/>
<accession>A0ABP8UND5</accession>
<keyword evidence="1" id="KW-0472">Membrane</keyword>
<dbReference type="Proteomes" id="UP001501442">
    <property type="component" value="Unassembled WGS sequence"/>
</dbReference>
<evidence type="ECO:0000313" key="3">
    <source>
        <dbReference type="Proteomes" id="UP001501442"/>
    </source>
</evidence>
<keyword evidence="1" id="KW-1133">Transmembrane helix</keyword>
<keyword evidence="3" id="KW-1185">Reference proteome</keyword>
<sequence length="64" mass="7026">MSLLRAAGSHRKPSHWWNRLGVLQALVAAWTFAIVGLDWGGAIAGVMIFVIAVSRLRISAVDRR</sequence>
<protein>
    <submittedName>
        <fullName evidence="2">Uncharacterized protein</fullName>
    </submittedName>
</protein>
<gene>
    <name evidence="2" type="ORF">GCM10023196_077610</name>
</gene>
<name>A0ABP8UND5_9ACTN</name>
<evidence type="ECO:0000256" key="1">
    <source>
        <dbReference type="SAM" id="Phobius"/>
    </source>
</evidence>
<reference evidence="3" key="1">
    <citation type="journal article" date="2019" name="Int. J. Syst. Evol. Microbiol.">
        <title>The Global Catalogue of Microorganisms (GCM) 10K type strain sequencing project: providing services to taxonomists for standard genome sequencing and annotation.</title>
        <authorList>
            <consortium name="The Broad Institute Genomics Platform"/>
            <consortium name="The Broad Institute Genome Sequencing Center for Infectious Disease"/>
            <person name="Wu L."/>
            <person name="Ma J."/>
        </authorList>
    </citation>
    <scope>NUCLEOTIDE SEQUENCE [LARGE SCALE GENOMIC DNA]</scope>
    <source>
        <strain evidence="3">JCM 17939</strain>
    </source>
</reference>
<dbReference type="EMBL" id="BAABHK010000014">
    <property type="protein sequence ID" value="GAA4634774.1"/>
    <property type="molecule type" value="Genomic_DNA"/>
</dbReference>
<organism evidence="2 3">
    <name type="scientific">Actinoallomurus vinaceus</name>
    <dbReference type="NCBI Taxonomy" id="1080074"/>
    <lineage>
        <taxon>Bacteria</taxon>
        <taxon>Bacillati</taxon>
        <taxon>Actinomycetota</taxon>
        <taxon>Actinomycetes</taxon>
        <taxon>Streptosporangiales</taxon>
        <taxon>Thermomonosporaceae</taxon>
        <taxon>Actinoallomurus</taxon>
    </lineage>
</organism>
<keyword evidence="1" id="KW-0812">Transmembrane</keyword>
<comment type="caution">
    <text evidence="2">The sequence shown here is derived from an EMBL/GenBank/DDBJ whole genome shotgun (WGS) entry which is preliminary data.</text>
</comment>
<evidence type="ECO:0000313" key="2">
    <source>
        <dbReference type="EMBL" id="GAA4634774.1"/>
    </source>
</evidence>